<name>A0A1C2DEU3_9HYPH</name>
<dbReference type="RefSeq" id="WP_024923071.1">
    <property type="nucleotide sequence ID" value="NZ_MDEO01000036.1"/>
</dbReference>
<organism evidence="3 4">
    <name type="scientific">Mesorhizobium hungaricum</name>
    <dbReference type="NCBI Taxonomy" id="1566387"/>
    <lineage>
        <taxon>Bacteria</taxon>
        <taxon>Pseudomonadati</taxon>
        <taxon>Pseudomonadota</taxon>
        <taxon>Alphaproteobacteria</taxon>
        <taxon>Hyphomicrobiales</taxon>
        <taxon>Phyllobacteriaceae</taxon>
        <taxon>Mesorhizobium</taxon>
    </lineage>
</organism>
<keyword evidence="2" id="KW-0472">Membrane</keyword>
<sequence>MAGTADRDSEHESRRILDRIARETEPGGLPSDRHSGERPDVDDPIEYWGTRIGRTLGLILAVAMMIAVVYYLARHI</sequence>
<gene>
    <name evidence="3" type="ORF">QV13_27635</name>
</gene>
<dbReference type="EMBL" id="MDEO01000036">
    <property type="protein sequence ID" value="OCX13284.1"/>
    <property type="molecule type" value="Genomic_DNA"/>
</dbReference>
<keyword evidence="4" id="KW-1185">Reference proteome</keyword>
<feature type="compositionally biased region" description="Basic and acidic residues" evidence="1">
    <location>
        <begin position="1"/>
        <end position="41"/>
    </location>
</feature>
<keyword evidence="2" id="KW-1133">Transmembrane helix</keyword>
<accession>A0A1C2DEU3</accession>
<evidence type="ECO:0000256" key="2">
    <source>
        <dbReference type="SAM" id="Phobius"/>
    </source>
</evidence>
<evidence type="ECO:0000256" key="1">
    <source>
        <dbReference type="SAM" id="MobiDB-lite"/>
    </source>
</evidence>
<evidence type="ECO:0000313" key="4">
    <source>
        <dbReference type="Proteomes" id="UP000094412"/>
    </source>
</evidence>
<feature type="transmembrane region" description="Helical" evidence="2">
    <location>
        <begin position="52"/>
        <end position="73"/>
    </location>
</feature>
<comment type="caution">
    <text evidence="3">The sequence shown here is derived from an EMBL/GenBank/DDBJ whole genome shotgun (WGS) entry which is preliminary data.</text>
</comment>
<dbReference type="AlphaFoldDB" id="A0A1C2DEU3"/>
<proteinExistence type="predicted"/>
<protein>
    <submittedName>
        <fullName evidence="3">Uncharacterized protein</fullName>
    </submittedName>
</protein>
<reference evidence="3 4" key="1">
    <citation type="submission" date="2016-08" db="EMBL/GenBank/DDBJ databases">
        <title>Whole genome sequence of Mesorhizobium sp. strain UASWS1009 isolated from industrial sewage.</title>
        <authorList>
            <person name="Crovadore J."/>
            <person name="Calmin G."/>
            <person name="Chablais R."/>
            <person name="Cochard B."/>
            <person name="Lefort F."/>
        </authorList>
    </citation>
    <scope>NUCLEOTIDE SEQUENCE [LARGE SCALE GENOMIC DNA]</scope>
    <source>
        <strain evidence="3 4">UASWS1009</strain>
    </source>
</reference>
<evidence type="ECO:0000313" key="3">
    <source>
        <dbReference type="EMBL" id="OCX13284.1"/>
    </source>
</evidence>
<dbReference type="Proteomes" id="UP000094412">
    <property type="component" value="Unassembled WGS sequence"/>
</dbReference>
<dbReference type="OrthoDB" id="8449218at2"/>
<feature type="region of interest" description="Disordered" evidence="1">
    <location>
        <begin position="1"/>
        <end position="44"/>
    </location>
</feature>
<keyword evidence="2" id="KW-0812">Transmembrane</keyword>
<dbReference type="STRING" id="1566387.QV13_27635"/>